<comment type="caution">
    <text evidence="2">The sequence shown here is derived from an EMBL/GenBank/DDBJ whole genome shotgun (WGS) entry which is preliminary data.</text>
</comment>
<protein>
    <submittedName>
        <fullName evidence="2">Uncharacterized protein</fullName>
    </submittedName>
</protein>
<feature type="region of interest" description="Disordered" evidence="1">
    <location>
        <begin position="393"/>
        <end position="412"/>
    </location>
</feature>
<gene>
    <name evidence="2" type="ORF">ADUPG1_007205</name>
</gene>
<name>A0ABQ5KL45_9EUKA</name>
<dbReference type="EMBL" id="BQXS01010176">
    <property type="protein sequence ID" value="GKT33225.1"/>
    <property type="molecule type" value="Genomic_DNA"/>
</dbReference>
<dbReference type="Proteomes" id="UP001057375">
    <property type="component" value="Unassembled WGS sequence"/>
</dbReference>
<evidence type="ECO:0000256" key="1">
    <source>
        <dbReference type="SAM" id="MobiDB-lite"/>
    </source>
</evidence>
<proteinExistence type="predicted"/>
<reference evidence="2" key="1">
    <citation type="submission" date="2022-03" db="EMBL/GenBank/DDBJ databases">
        <title>Draft genome sequence of Aduncisulcus paluster, a free-living microaerophilic Fornicata.</title>
        <authorList>
            <person name="Yuyama I."/>
            <person name="Kume K."/>
            <person name="Tamura T."/>
            <person name="Inagaki Y."/>
            <person name="Hashimoto T."/>
        </authorList>
    </citation>
    <scope>NUCLEOTIDE SEQUENCE</scope>
    <source>
        <strain evidence="2">NY0171</strain>
    </source>
</reference>
<accession>A0ABQ5KL45</accession>
<evidence type="ECO:0000313" key="3">
    <source>
        <dbReference type="Proteomes" id="UP001057375"/>
    </source>
</evidence>
<evidence type="ECO:0000313" key="2">
    <source>
        <dbReference type="EMBL" id="GKT33225.1"/>
    </source>
</evidence>
<keyword evidence="3" id="KW-1185">Reference proteome</keyword>
<sequence>MDISFSLDRLCPLSQEDILQSVQCVEYGLPYVNIQQMILHEKEGSHILSLSNSNKVISKLQKDLLDAESVRTQLEHHSAQTKAENRRLCRSLEEKDKCISEMQRKINKLNNITIDYYRLSSEHSKLEAQISRLKELKIEQTNHISHLQHELDVHECIKGCSEDSARVFSSILYDGGESCLDWLSKRQKQISSLPEIIDLEDDDGVDERTKEKDEECISTELLMPFPQVSMTRKEHSSPSSSSSSDIPAFSDLIGSLSSFSESVSSRPPGFKFNPSLQQLSALSLCVQCVKWCKYELYRQDRAIQKDRARIKLLEKQYFAQREILQLHRKEMQETQAKAQAEYHSSLPTSHLFMKKDHSTNTTNSYISLKKKDNPFPYVSKSGIHTHTLKHKHHFDTCQRGGKSSFSGLSSAEDYRPQPVISRSYSPPIVPPTSSLESPILSTPLSSSSIISSPTSPLPPIVPPTSSLESPILSTPLSSSSIISSPTSPLSVPRAAPTPPFISPSLTSVGSISPFRQAHAPKSTPYHHDISGDAIEKRIKINNNNNLIKSSRKNKILAGKRRFVQSLSSVMDKSQDFSSKHGTAHKIAVGSKDKHIDTKLDSHFKIRRKSFPEKRKK</sequence>
<organism evidence="2 3">
    <name type="scientific">Aduncisulcus paluster</name>
    <dbReference type="NCBI Taxonomy" id="2918883"/>
    <lineage>
        <taxon>Eukaryota</taxon>
        <taxon>Metamonada</taxon>
        <taxon>Carpediemonas-like organisms</taxon>
        <taxon>Aduncisulcus</taxon>
    </lineage>
</organism>